<feature type="compositionally biased region" description="Polar residues" evidence="2">
    <location>
        <begin position="188"/>
        <end position="220"/>
    </location>
</feature>
<comment type="caution">
    <text evidence="4">The sequence shown here is derived from an EMBL/GenBank/DDBJ whole genome shotgun (WGS) entry which is preliminary data.</text>
</comment>
<feature type="region of interest" description="Disordered" evidence="2">
    <location>
        <begin position="408"/>
        <end position="431"/>
    </location>
</feature>
<dbReference type="InterPro" id="IPR013083">
    <property type="entry name" value="Znf_RING/FYVE/PHD"/>
</dbReference>
<dbReference type="PROSITE" id="PS50089">
    <property type="entry name" value="ZF_RING_2"/>
    <property type="match status" value="1"/>
</dbReference>
<feature type="domain" description="RING-type" evidence="3">
    <location>
        <begin position="57"/>
        <end position="105"/>
    </location>
</feature>
<evidence type="ECO:0000313" key="5">
    <source>
        <dbReference type="Proteomes" id="UP000615446"/>
    </source>
</evidence>
<dbReference type="Gene3D" id="3.30.40.10">
    <property type="entry name" value="Zinc/RING finger domain, C3HC4 (zinc finger)"/>
    <property type="match status" value="1"/>
</dbReference>
<reference evidence="4" key="1">
    <citation type="submission" date="2019-10" db="EMBL/GenBank/DDBJ databases">
        <title>Conservation and host-specific expression of non-tandemly repeated heterogenous ribosome RNA gene in arbuscular mycorrhizal fungi.</title>
        <authorList>
            <person name="Maeda T."/>
            <person name="Kobayashi Y."/>
            <person name="Nakagawa T."/>
            <person name="Ezawa T."/>
            <person name="Yamaguchi K."/>
            <person name="Bino T."/>
            <person name="Nishimoto Y."/>
            <person name="Shigenobu S."/>
            <person name="Kawaguchi M."/>
        </authorList>
    </citation>
    <scope>NUCLEOTIDE SEQUENCE</scope>
    <source>
        <strain evidence="4">HR1</strain>
    </source>
</reference>
<keyword evidence="1" id="KW-0479">Metal-binding</keyword>
<keyword evidence="1" id="KW-0863">Zinc-finger</keyword>
<evidence type="ECO:0000313" key="4">
    <source>
        <dbReference type="EMBL" id="GET02973.1"/>
    </source>
</evidence>
<sequence length="794" mass="89879">MTSEPSSTTIASEPSTSTSEIQTDTSEPSQLEVLALNYLRNQEISTIPSRIPKLNPCSICQRVILKFRFQSFVVMDCEHLFHRLCLEKYIMQAETDPPLTCPSCNVIIELTREEAVLASGKYHLQKKQTDTGQDDEELMASLGFVEGGSRAGQGSQSKQVTMQDQATSPIMIEDDDDNQSNSVDNRTPENQANSNYEIRATTQDNLENQSNANSGDDTNVQESESQSRRNSSRRRTSPRITREQEKFQALLQELSTPAKGEKAENVDEEEDADGSVSQSLARLYQKATRAGLRVTKANQDEILYWYKYAEGFENRVREIRSQDSSATDPTARSRVYREVTQHLPGITEANLRKKTQKARNIYKVFVRIGTNKIKRQTPKRKLCNMSTASSADESDASRYSLSYVSKKRKGSKVESASAPKRRSQRIASQNSDLTVATSQLRLSSSLSSSYDLSNLVVSDTSVNMVSNVNTDTNVDINVETDTDTDTNMEKEANEKEKEWWAGEGSLGSLDIDEKRLPLILARDAKYNNFMTRVEKIKARKYFDYRNGTITIIELPTGPHEVTHTRFSRQFLSAFSNATRQDDVENWGAKSLFTNLPTNEREEPDACFVPKRLLTQNPALNPCDRDGNPWPTIIFEVASSETLAHVRRKINDYWLRPNRCEDVIVIKIGNWCTRRRNGTTRRPLRRLRCLKFCRAETLRQNPNATTFDPIEEIEFGSVFANGRESYFCTGPHMKWLTIDCDCIFNGCPQPLPSFYHIASSRPFMIPQSPYPLVNPGVAIDLFDLQEAIFDAMGPN</sequence>
<dbReference type="EMBL" id="BLAL01000318">
    <property type="protein sequence ID" value="GET02973.1"/>
    <property type="molecule type" value="Genomic_DNA"/>
</dbReference>
<dbReference type="Proteomes" id="UP000615446">
    <property type="component" value="Unassembled WGS sequence"/>
</dbReference>
<dbReference type="AlphaFoldDB" id="A0A8H3M911"/>
<evidence type="ECO:0000259" key="3">
    <source>
        <dbReference type="PROSITE" id="PS50089"/>
    </source>
</evidence>
<keyword evidence="1" id="KW-0862">Zinc</keyword>
<dbReference type="SMART" id="SM00184">
    <property type="entry name" value="RING"/>
    <property type="match status" value="1"/>
</dbReference>
<dbReference type="GO" id="GO:0008270">
    <property type="term" value="F:zinc ion binding"/>
    <property type="evidence" value="ECO:0007669"/>
    <property type="project" value="UniProtKB-KW"/>
</dbReference>
<evidence type="ECO:0000256" key="1">
    <source>
        <dbReference type="PROSITE-ProRule" id="PRU00175"/>
    </source>
</evidence>
<dbReference type="OrthoDB" id="76567at2759"/>
<feature type="region of interest" description="Disordered" evidence="2">
    <location>
        <begin position="171"/>
        <end position="277"/>
    </location>
</feature>
<name>A0A8H3M911_9GLOM</name>
<gene>
    <name evidence="4" type="ORF">RCL2_002932600</name>
</gene>
<dbReference type="SUPFAM" id="SSF57850">
    <property type="entry name" value="RING/U-box"/>
    <property type="match status" value="1"/>
</dbReference>
<evidence type="ECO:0000256" key="2">
    <source>
        <dbReference type="SAM" id="MobiDB-lite"/>
    </source>
</evidence>
<organism evidence="4 5">
    <name type="scientific">Rhizophagus clarus</name>
    <dbReference type="NCBI Taxonomy" id="94130"/>
    <lineage>
        <taxon>Eukaryota</taxon>
        <taxon>Fungi</taxon>
        <taxon>Fungi incertae sedis</taxon>
        <taxon>Mucoromycota</taxon>
        <taxon>Glomeromycotina</taxon>
        <taxon>Glomeromycetes</taxon>
        <taxon>Glomerales</taxon>
        <taxon>Glomeraceae</taxon>
        <taxon>Rhizophagus</taxon>
    </lineage>
</organism>
<accession>A0A8H3M911</accession>
<dbReference type="InterPro" id="IPR008538">
    <property type="entry name" value="Uma2"/>
</dbReference>
<protein>
    <recommendedName>
        <fullName evidence="3">RING-type domain-containing protein</fullName>
    </recommendedName>
</protein>
<feature type="region of interest" description="Disordered" evidence="2">
    <location>
        <begin position="1"/>
        <end position="27"/>
    </location>
</feature>
<dbReference type="Pfam" id="PF05685">
    <property type="entry name" value="Uma2"/>
    <property type="match status" value="1"/>
</dbReference>
<dbReference type="InterPro" id="IPR001841">
    <property type="entry name" value="Znf_RING"/>
</dbReference>
<proteinExistence type="predicted"/>